<reference evidence="2 3" key="1">
    <citation type="submission" date="2019-08" db="EMBL/GenBank/DDBJ databases">
        <authorList>
            <person name="Luo N."/>
        </authorList>
    </citation>
    <scope>NUCLEOTIDE SEQUENCE [LARGE SCALE GENOMIC DNA]</scope>
    <source>
        <strain evidence="2 3">NCIMB 9442</strain>
    </source>
</reference>
<dbReference type="InterPro" id="IPR013512">
    <property type="entry name" value="DXP_reductoisomerase_N"/>
</dbReference>
<feature type="non-terminal residue" evidence="2">
    <location>
        <position position="63"/>
    </location>
</feature>
<gene>
    <name evidence="2" type="ORF">FVW20_03250</name>
</gene>
<protein>
    <submittedName>
        <fullName evidence="2">1-deoxy-D-xylulose-5-phosphate reductoisomerase</fullName>
    </submittedName>
</protein>
<dbReference type="PANTHER" id="PTHR30525:SF0">
    <property type="entry name" value="1-DEOXY-D-XYLULOSE 5-PHOSPHATE REDUCTOISOMERASE, CHLOROPLASTIC"/>
    <property type="match status" value="1"/>
</dbReference>
<sequence length="63" mass="6732">MIRYISRMPDRAWEDAAPRTVALLGSTGSIGTSALKIIEAHPGLFRVAALAGARNVRLLAEQA</sequence>
<dbReference type="InterPro" id="IPR036291">
    <property type="entry name" value="NAD(P)-bd_dom_sf"/>
</dbReference>
<dbReference type="SUPFAM" id="SSF51735">
    <property type="entry name" value="NAD(P)-binding Rossmann-fold domains"/>
    <property type="match status" value="1"/>
</dbReference>
<dbReference type="PANTHER" id="PTHR30525">
    <property type="entry name" value="1-DEOXY-D-XYLULOSE 5-PHOSPHATE REDUCTOISOMERASE"/>
    <property type="match status" value="1"/>
</dbReference>
<proteinExistence type="predicted"/>
<dbReference type="Proteomes" id="UP001194469">
    <property type="component" value="Unassembled WGS sequence"/>
</dbReference>
<dbReference type="Gene3D" id="3.40.50.720">
    <property type="entry name" value="NAD(P)-binding Rossmann-like Domain"/>
    <property type="match status" value="1"/>
</dbReference>
<evidence type="ECO:0000313" key="3">
    <source>
        <dbReference type="Proteomes" id="UP001194469"/>
    </source>
</evidence>
<name>A0ABS0J0W1_9BACT</name>
<organism evidence="2 3">
    <name type="scientific">Nitratidesulfovibrio oxamicus</name>
    <dbReference type="NCBI Taxonomy" id="32016"/>
    <lineage>
        <taxon>Bacteria</taxon>
        <taxon>Pseudomonadati</taxon>
        <taxon>Thermodesulfobacteriota</taxon>
        <taxon>Desulfovibrionia</taxon>
        <taxon>Desulfovibrionales</taxon>
        <taxon>Desulfovibrionaceae</taxon>
        <taxon>Nitratidesulfovibrio</taxon>
    </lineage>
</organism>
<accession>A0ABS0J0W1</accession>
<dbReference type="InterPro" id="IPR003821">
    <property type="entry name" value="DXP_reductoisomerase"/>
</dbReference>
<keyword evidence="3" id="KW-1185">Reference proteome</keyword>
<evidence type="ECO:0000313" key="2">
    <source>
        <dbReference type="EMBL" id="MBG3876068.1"/>
    </source>
</evidence>
<feature type="domain" description="1-deoxy-D-xylulose 5-phosphate reductoisomerase N-terminal" evidence="1">
    <location>
        <begin position="21"/>
        <end position="63"/>
    </location>
</feature>
<dbReference type="EMBL" id="VRYY01000069">
    <property type="protein sequence ID" value="MBG3876068.1"/>
    <property type="molecule type" value="Genomic_DNA"/>
</dbReference>
<evidence type="ECO:0000259" key="1">
    <source>
        <dbReference type="Pfam" id="PF02670"/>
    </source>
</evidence>
<dbReference type="Pfam" id="PF02670">
    <property type="entry name" value="DXP_reductoisom"/>
    <property type="match status" value="1"/>
</dbReference>
<comment type="caution">
    <text evidence="2">The sequence shown here is derived from an EMBL/GenBank/DDBJ whole genome shotgun (WGS) entry which is preliminary data.</text>
</comment>